<dbReference type="Proteomes" id="UP000298663">
    <property type="component" value="Unassembled WGS sequence"/>
</dbReference>
<dbReference type="AlphaFoldDB" id="A0A4U5MS61"/>
<comment type="caution">
    <text evidence="2">The sequence shown here is derived from an EMBL/GenBank/DDBJ whole genome shotgun (WGS) entry which is preliminary data.</text>
</comment>
<evidence type="ECO:0000313" key="3">
    <source>
        <dbReference type="Proteomes" id="UP000298663"/>
    </source>
</evidence>
<feature type="region of interest" description="Disordered" evidence="1">
    <location>
        <begin position="131"/>
        <end position="162"/>
    </location>
</feature>
<organism evidence="2 3">
    <name type="scientific">Steinernema carpocapsae</name>
    <name type="common">Entomopathogenic nematode</name>
    <dbReference type="NCBI Taxonomy" id="34508"/>
    <lineage>
        <taxon>Eukaryota</taxon>
        <taxon>Metazoa</taxon>
        <taxon>Ecdysozoa</taxon>
        <taxon>Nematoda</taxon>
        <taxon>Chromadorea</taxon>
        <taxon>Rhabditida</taxon>
        <taxon>Tylenchina</taxon>
        <taxon>Panagrolaimomorpha</taxon>
        <taxon>Strongyloidoidea</taxon>
        <taxon>Steinernematidae</taxon>
        <taxon>Steinernema</taxon>
    </lineage>
</organism>
<proteinExistence type="predicted"/>
<reference evidence="2 3" key="1">
    <citation type="journal article" date="2015" name="Genome Biol.">
        <title>Comparative genomics of Steinernema reveals deeply conserved gene regulatory networks.</title>
        <authorList>
            <person name="Dillman A.R."/>
            <person name="Macchietto M."/>
            <person name="Porter C.F."/>
            <person name="Rogers A."/>
            <person name="Williams B."/>
            <person name="Antoshechkin I."/>
            <person name="Lee M.M."/>
            <person name="Goodwin Z."/>
            <person name="Lu X."/>
            <person name="Lewis E.E."/>
            <person name="Goodrich-Blair H."/>
            <person name="Stock S.P."/>
            <person name="Adams B.J."/>
            <person name="Sternberg P.W."/>
            <person name="Mortazavi A."/>
        </authorList>
    </citation>
    <scope>NUCLEOTIDE SEQUENCE [LARGE SCALE GENOMIC DNA]</scope>
    <source>
        <strain evidence="2 3">ALL</strain>
    </source>
</reference>
<evidence type="ECO:0000313" key="2">
    <source>
        <dbReference type="EMBL" id="TKR72546.1"/>
    </source>
</evidence>
<keyword evidence="3" id="KW-1185">Reference proteome</keyword>
<evidence type="ECO:0000256" key="1">
    <source>
        <dbReference type="SAM" id="MobiDB-lite"/>
    </source>
</evidence>
<gene>
    <name evidence="2" type="ORF">L596_019978</name>
</gene>
<accession>A0A4U5MS61</accession>
<name>A0A4U5MS61_STECR</name>
<reference evidence="2 3" key="2">
    <citation type="journal article" date="2019" name="G3 (Bethesda)">
        <title>Hybrid Assembly of the Genome of the Entomopathogenic Nematode Steinernema carpocapsae Identifies the X-Chromosome.</title>
        <authorList>
            <person name="Serra L."/>
            <person name="Macchietto M."/>
            <person name="Macias-Munoz A."/>
            <person name="McGill C.J."/>
            <person name="Rodriguez I.M."/>
            <person name="Rodriguez B."/>
            <person name="Murad R."/>
            <person name="Mortazavi A."/>
        </authorList>
    </citation>
    <scope>NUCLEOTIDE SEQUENCE [LARGE SCALE GENOMIC DNA]</scope>
    <source>
        <strain evidence="2 3">ALL</strain>
    </source>
</reference>
<dbReference type="OrthoDB" id="10487882at2759"/>
<protein>
    <submittedName>
        <fullName evidence="2">Uncharacterized protein</fullName>
    </submittedName>
</protein>
<dbReference type="EMBL" id="AZBU02000006">
    <property type="protein sequence ID" value="TKR72546.1"/>
    <property type="molecule type" value="Genomic_DNA"/>
</dbReference>
<sequence>MLSSKSLRTTSRKSRSRTTIAISLPLASSQLVSREPQPSVAAASATVDPRVPIRKSRSRSLMQRFTQRISAQFPRYKSEDDLERNSAASTMSSDHWDKVAQGYMVRVTSQGGRIRNSSKMSRFSRSCDHLEDVSHDEARSQSSGYHTATDRPPLRSKKPGGVERRLKKTANFLFGSGWNLPASSSNHGWLLANITLKSENVGVDLYVHVCVL</sequence>